<evidence type="ECO:0000256" key="1">
    <source>
        <dbReference type="ARBA" id="ARBA00022448"/>
    </source>
</evidence>
<dbReference type="SUPFAM" id="SSF46626">
    <property type="entry name" value="Cytochrome c"/>
    <property type="match status" value="1"/>
</dbReference>
<dbReference type="Gene3D" id="3.30.200.200">
    <property type="match status" value="1"/>
</dbReference>
<dbReference type="SUPFAM" id="SSF53706">
    <property type="entry name" value="Formate dehydrogenase/DMSO reductase, domains 1-3"/>
    <property type="match status" value="1"/>
</dbReference>
<evidence type="ECO:0000256" key="6">
    <source>
        <dbReference type="PROSITE-ProRule" id="PRU00433"/>
    </source>
</evidence>
<name>A0A841PET5_9HYPH</name>
<dbReference type="Pfam" id="PF00034">
    <property type="entry name" value="Cytochrom_C"/>
    <property type="match status" value="1"/>
</dbReference>
<keyword evidence="3 6" id="KW-0479">Metal-binding</keyword>
<accession>A0A841PET5</accession>
<evidence type="ECO:0000256" key="4">
    <source>
        <dbReference type="ARBA" id="ARBA00022982"/>
    </source>
</evidence>
<dbReference type="Proteomes" id="UP000556329">
    <property type="component" value="Unassembled WGS sequence"/>
</dbReference>
<dbReference type="InterPro" id="IPR036909">
    <property type="entry name" value="Cyt_c-like_dom_sf"/>
</dbReference>
<dbReference type="GO" id="GO:0046872">
    <property type="term" value="F:metal ion binding"/>
    <property type="evidence" value="ECO:0007669"/>
    <property type="project" value="UniProtKB-KW"/>
</dbReference>
<dbReference type="Gene3D" id="1.10.760.10">
    <property type="entry name" value="Cytochrome c-like domain"/>
    <property type="match status" value="1"/>
</dbReference>
<keyword evidence="9" id="KW-1185">Reference proteome</keyword>
<evidence type="ECO:0000313" key="9">
    <source>
        <dbReference type="Proteomes" id="UP000556329"/>
    </source>
</evidence>
<keyword evidence="4" id="KW-0249">Electron transport</keyword>
<evidence type="ECO:0000313" key="8">
    <source>
        <dbReference type="EMBL" id="MBB6413834.1"/>
    </source>
</evidence>
<dbReference type="GO" id="GO:0020037">
    <property type="term" value="F:heme binding"/>
    <property type="evidence" value="ECO:0007669"/>
    <property type="project" value="InterPro"/>
</dbReference>
<dbReference type="PROSITE" id="PS51007">
    <property type="entry name" value="CYTC"/>
    <property type="match status" value="1"/>
</dbReference>
<reference evidence="8 9" key="1">
    <citation type="submission" date="2020-08" db="EMBL/GenBank/DDBJ databases">
        <title>Genomic Encyclopedia of Type Strains, Phase IV (KMG-IV): sequencing the most valuable type-strain genomes for metagenomic binning, comparative biology and taxonomic classification.</title>
        <authorList>
            <person name="Goeker M."/>
        </authorList>
    </citation>
    <scope>NUCLEOTIDE SEQUENCE [LARGE SCALE GENOMIC DNA]</scope>
    <source>
        <strain evidence="8 9">DSM 100039</strain>
    </source>
</reference>
<evidence type="ECO:0000259" key="7">
    <source>
        <dbReference type="PROSITE" id="PS51007"/>
    </source>
</evidence>
<dbReference type="GO" id="GO:0051536">
    <property type="term" value="F:iron-sulfur cluster binding"/>
    <property type="evidence" value="ECO:0007669"/>
    <property type="project" value="InterPro"/>
</dbReference>
<organism evidence="8 9">
    <name type="scientific">Mesorhizobium sangaii</name>
    <dbReference type="NCBI Taxonomy" id="505389"/>
    <lineage>
        <taxon>Bacteria</taxon>
        <taxon>Pseudomonadati</taxon>
        <taxon>Pseudomonadota</taxon>
        <taxon>Alphaproteobacteria</taxon>
        <taxon>Hyphomicrobiales</taxon>
        <taxon>Phyllobacteriaceae</taxon>
        <taxon>Mesorhizobium</taxon>
    </lineage>
</organism>
<dbReference type="InterPro" id="IPR041632">
    <property type="entry name" value="AioA/IdrA_3Fe-4S"/>
</dbReference>
<dbReference type="InterPro" id="IPR009056">
    <property type="entry name" value="Cyt_c-like_dom"/>
</dbReference>
<dbReference type="PRINTS" id="PR00604">
    <property type="entry name" value="CYTCHRMECIAB"/>
</dbReference>
<keyword evidence="1" id="KW-0813">Transport</keyword>
<dbReference type="EMBL" id="JACHEF010000010">
    <property type="protein sequence ID" value="MBB6413834.1"/>
    <property type="molecule type" value="Genomic_DNA"/>
</dbReference>
<evidence type="ECO:0000256" key="5">
    <source>
        <dbReference type="ARBA" id="ARBA00023004"/>
    </source>
</evidence>
<dbReference type="AlphaFoldDB" id="A0A841PET5"/>
<evidence type="ECO:0000256" key="3">
    <source>
        <dbReference type="ARBA" id="ARBA00022723"/>
    </source>
</evidence>
<dbReference type="Pfam" id="PF18465">
    <property type="entry name" value="Rieske_3"/>
    <property type="match status" value="1"/>
</dbReference>
<feature type="domain" description="Cytochrome c" evidence="7">
    <location>
        <begin position="277"/>
        <end position="379"/>
    </location>
</feature>
<gene>
    <name evidence="8" type="ORF">HNQ71_006543</name>
</gene>
<sequence>MAYKRHIDRRPIIPADAKKHNVTYHYCIVGCGYHAYTWTNKQGGTAAASNAFGGDLSQQQAGETDAWYAPSMYNIVKQDGQDLHIVIKPDHDCVVNSGLGSVRGARMGELRYSTARGSQQQRLTSPWSGGIPRCNPPRGTMPLDLVARVRAAPRHGQHDFQEPSTAFEGGKIVGTKRLYTDGKFGTKDGKDLHGSRLALPAGARRIRRRRSSSSTTAAPMVDGISGWLSPTHSAASDPVATAALSSIVWKTESSRMKYLFVGATMVLALLPPVAQAQDIEAGKTVFKKCAACHNADTDTNKVGPTLKGVVGRTAGTVPGYSYSKAMKDAGAAGLVWDEPNLTEYLANPKAKVPTNKMGFPGLKNPDDIKNVIVYLKSVSG</sequence>
<keyword evidence="5 6" id="KW-0408">Iron</keyword>
<protein>
    <submittedName>
        <fullName evidence="8">Cytochrome c2</fullName>
    </submittedName>
</protein>
<dbReference type="PANTHER" id="PTHR11961">
    <property type="entry name" value="CYTOCHROME C"/>
    <property type="match status" value="1"/>
</dbReference>
<comment type="caution">
    <text evidence="8">The sequence shown here is derived from an EMBL/GenBank/DDBJ whole genome shotgun (WGS) entry which is preliminary data.</text>
</comment>
<keyword evidence="2 6" id="KW-0349">Heme</keyword>
<evidence type="ECO:0000256" key="2">
    <source>
        <dbReference type="ARBA" id="ARBA00022617"/>
    </source>
</evidence>
<dbReference type="InterPro" id="IPR002327">
    <property type="entry name" value="Cyt_c_1A/1B"/>
</dbReference>
<dbReference type="GO" id="GO:0009055">
    <property type="term" value="F:electron transfer activity"/>
    <property type="evidence" value="ECO:0007669"/>
    <property type="project" value="InterPro"/>
</dbReference>
<proteinExistence type="predicted"/>